<reference evidence="3" key="1">
    <citation type="submission" date="2020-05" db="EMBL/GenBank/DDBJ databases">
        <authorList>
            <person name="Chiriac C."/>
            <person name="Salcher M."/>
            <person name="Ghai R."/>
            <person name="Kavagutti S V."/>
        </authorList>
    </citation>
    <scope>NUCLEOTIDE SEQUENCE</scope>
</reference>
<evidence type="ECO:0000313" key="3">
    <source>
        <dbReference type="EMBL" id="CAB4835608.1"/>
    </source>
</evidence>
<accession>A0A6J7AT79</accession>
<dbReference type="Gene3D" id="2.120.10.30">
    <property type="entry name" value="TolB, C-terminal domain"/>
    <property type="match status" value="3"/>
</dbReference>
<dbReference type="SUPFAM" id="SSF101898">
    <property type="entry name" value="NHL repeat"/>
    <property type="match status" value="1"/>
</dbReference>
<sequence>MRIQRTLAAAVAASALFALAVALPASAAVGDISTVAGSGSTGYSGDGGLATLAQFESFYGMSVDGAGNVYIADGGNYVTRRVDHVTGIVTVVAGTGISGYTGDGAAATSADIGDVTDVAVNAAGDLYIADESNSVIRRVDHATGIITTVAGTGTAGYSGDGAAATLAEINYPYGVSVTAAGDLYIADSTNNVIRRVDHATGIITTVAGTGAVGYSGDGAAATDATFDWPMDVVVDAAGDLYINDYDNNVIRRVDHSTGFVSAFAGTGAIGYTGDGAAATDATLGSEPGYLALDGAGNLYIPDYSNYVVRMVDHATGFISTVAGTGASGRSGDAGPALAAALDGPWSVAVDNAGDLFIGEYDGGGVRKVSGLAVAFSLPVTPPVGLPATGASTDSLVWIALAMLAAGAVLVTAQRRTNRVR</sequence>
<keyword evidence="1" id="KW-0472">Membrane</keyword>
<dbReference type="InterPro" id="IPR011042">
    <property type="entry name" value="6-blade_b-propeller_TolB-like"/>
</dbReference>
<protein>
    <submittedName>
        <fullName evidence="3">Unannotated protein</fullName>
    </submittedName>
</protein>
<evidence type="ECO:0000259" key="2">
    <source>
        <dbReference type="Pfam" id="PF25021"/>
    </source>
</evidence>
<keyword evidence="1" id="KW-1133">Transmembrane helix</keyword>
<feature type="domain" description="Teneurin NHL" evidence="2">
    <location>
        <begin position="158"/>
        <end position="209"/>
    </location>
</feature>
<feature type="transmembrane region" description="Helical" evidence="1">
    <location>
        <begin position="395"/>
        <end position="412"/>
    </location>
</feature>
<dbReference type="InterPro" id="IPR056822">
    <property type="entry name" value="TEN_NHL"/>
</dbReference>
<dbReference type="Pfam" id="PF25021">
    <property type="entry name" value="TEN_NHL"/>
    <property type="match status" value="1"/>
</dbReference>
<dbReference type="NCBIfam" id="TIGR01167">
    <property type="entry name" value="LPXTG_anchor"/>
    <property type="match status" value="1"/>
</dbReference>
<dbReference type="PANTHER" id="PTHR46388:SF2">
    <property type="entry name" value="NHL REPEAT-CONTAINING PROTEIN 2"/>
    <property type="match status" value="1"/>
</dbReference>
<gene>
    <name evidence="3" type="ORF">UFOPK3099_02826</name>
</gene>
<evidence type="ECO:0000256" key="1">
    <source>
        <dbReference type="SAM" id="Phobius"/>
    </source>
</evidence>
<organism evidence="3">
    <name type="scientific">freshwater metagenome</name>
    <dbReference type="NCBI Taxonomy" id="449393"/>
    <lineage>
        <taxon>unclassified sequences</taxon>
        <taxon>metagenomes</taxon>
        <taxon>ecological metagenomes</taxon>
    </lineage>
</organism>
<dbReference type="EMBL" id="CAFAAV010000323">
    <property type="protein sequence ID" value="CAB4835608.1"/>
    <property type="molecule type" value="Genomic_DNA"/>
</dbReference>
<dbReference type="AlphaFoldDB" id="A0A6J7AT79"/>
<name>A0A6J7AT79_9ZZZZ</name>
<proteinExistence type="predicted"/>
<keyword evidence="1" id="KW-0812">Transmembrane</keyword>
<dbReference type="PANTHER" id="PTHR46388">
    <property type="entry name" value="NHL REPEAT-CONTAINING PROTEIN 2"/>
    <property type="match status" value="1"/>
</dbReference>